<comment type="caution">
    <text evidence="2">The sequence shown here is derived from an EMBL/GenBank/DDBJ whole genome shotgun (WGS) entry which is preliminary data.</text>
</comment>
<organism evidence="2 3">
    <name type="scientific">Rhynchophorus ferrugineus</name>
    <name type="common">Red palm weevil</name>
    <name type="synonym">Curculio ferrugineus</name>
    <dbReference type="NCBI Taxonomy" id="354439"/>
    <lineage>
        <taxon>Eukaryota</taxon>
        <taxon>Metazoa</taxon>
        <taxon>Ecdysozoa</taxon>
        <taxon>Arthropoda</taxon>
        <taxon>Hexapoda</taxon>
        <taxon>Insecta</taxon>
        <taxon>Pterygota</taxon>
        <taxon>Neoptera</taxon>
        <taxon>Endopterygota</taxon>
        <taxon>Coleoptera</taxon>
        <taxon>Polyphaga</taxon>
        <taxon>Cucujiformia</taxon>
        <taxon>Curculionidae</taxon>
        <taxon>Dryophthorinae</taxon>
        <taxon>Rhynchophorus</taxon>
    </lineage>
</organism>
<gene>
    <name evidence="2" type="ORF">GWI33_014077</name>
</gene>
<keyword evidence="3" id="KW-1185">Reference proteome</keyword>
<reference evidence="2" key="1">
    <citation type="submission" date="2020-08" db="EMBL/GenBank/DDBJ databases">
        <title>Genome sequencing and assembly of the red palm weevil Rhynchophorus ferrugineus.</title>
        <authorList>
            <person name="Dias G.B."/>
            <person name="Bergman C.M."/>
            <person name="Manee M."/>
        </authorList>
    </citation>
    <scope>NUCLEOTIDE SEQUENCE</scope>
    <source>
        <strain evidence="2">AA-2017</strain>
        <tissue evidence="2">Whole larva</tissue>
    </source>
</reference>
<accession>A0A834M9F6</accession>
<evidence type="ECO:0000256" key="1">
    <source>
        <dbReference type="SAM" id="MobiDB-lite"/>
    </source>
</evidence>
<evidence type="ECO:0000313" key="2">
    <source>
        <dbReference type="EMBL" id="KAF7273226.1"/>
    </source>
</evidence>
<name>A0A834M9F6_RHYFE</name>
<sequence length="106" mass="11646">MSQSPRPDQLKRQITKLSVIIVIPSGLAFEWRFPRHYTPPADWAPTAAGAAITNHRATAKTPKTGPETPPRATAAPRYPSAPPFSPARFQFRSIELGKFAVRRSPG</sequence>
<dbReference type="AlphaFoldDB" id="A0A834M9F6"/>
<dbReference type="EMBL" id="JAACXV010013533">
    <property type="protein sequence ID" value="KAF7273226.1"/>
    <property type="molecule type" value="Genomic_DNA"/>
</dbReference>
<feature type="region of interest" description="Disordered" evidence="1">
    <location>
        <begin position="54"/>
        <end position="83"/>
    </location>
</feature>
<protein>
    <submittedName>
        <fullName evidence="2">Uncharacterized protein</fullName>
    </submittedName>
</protein>
<evidence type="ECO:0000313" key="3">
    <source>
        <dbReference type="Proteomes" id="UP000625711"/>
    </source>
</evidence>
<dbReference type="Proteomes" id="UP000625711">
    <property type="component" value="Unassembled WGS sequence"/>
</dbReference>
<proteinExistence type="predicted"/>